<evidence type="ECO:0008006" key="3">
    <source>
        <dbReference type="Google" id="ProtNLM"/>
    </source>
</evidence>
<name>A0ABU1J118_9BACL</name>
<dbReference type="InterPro" id="IPR049825">
    <property type="entry name" value="Lasso_PadeA-like"/>
</dbReference>
<proteinExistence type="predicted"/>
<comment type="caution">
    <text evidence="1">The sequence shown here is derived from an EMBL/GenBank/DDBJ whole genome shotgun (WGS) entry which is preliminary data.</text>
</comment>
<organism evidence="1 2">
    <name type="scientific">Paenibacillus hunanensis</name>
    <dbReference type="NCBI Taxonomy" id="539262"/>
    <lineage>
        <taxon>Bacteria</taxon>
        <taxon>Bacillati</taxon>
        <taxon>Bacillota</taxon>
        <taxon>Bacilli</taxon>
        <taxon>Bacillales</taxon>
        <taxon>Paenibacillaceae</taxon>
        <taxon>Paenibacillus</taxon>
    </lineage>
</organism>
<dbReference type="EMBL" id="JAVDQH010000011">
    <property type="protein sequence ID" value="MDR6244970.1"/>
    <property type="molecule type" value="Genomic_DNA"/>
</dbReference>
<evidence type="ECO:0000313" key="1">
    <source>
        <dbReference type="EMBL" id="MDR6244970.1"/>
    </source>
</evidence>
<dbReference type="Proteomes" id="UP001185028">
    <property type="component" value="Unassembled WGS sequence"/>
</dbReference>
<evidence type="ECO:0000313" key="2">
    <source>
        <dbReference type="Proteomes" id="UP001185028"/>
    </source>
</evidence>
<gene>
    <name evidence="1" type="ORF">JOC58_002868</name>
</gene>
<keyword evidence="2" id="KW-1185">Reference proteome</keyword>
<reference evidence="1 2" key="1">
    <citation type="submission" date="2023-07" db="EMBL/GenBank/DDBJ databases">
        <title>Genomic Encyclopedia of Type Strains, Phase IV (KMG-IV): sequencing the most valuable type-strain genomes for metagenomic binning, comparative biology and taxonomic classification.</title>
        <authorList>
            <person name="Goeker M."/>
        </authorList>
    </citation>
    <scope>NUCLEOTIDE SEQUENCE [LARGE SCALE GENOMIC DNA]</scope>
    <source>
        <strain evidence="1 2">DSM 22170</strain>
    </source>
</reference>
<protein>
    <recommendedName>
        <fullName evidence="3">Paeninodin family lasso peptide</fullName>
    </recommendedName>
</protein>
<dbReference type="NCBIfam" id="NF033524">
    <property type="entry name" value="lasso_PadeA_fam"/>
    <property type="match status" value="1"/>
</dbReference>
<accession>A0ABU1J118</accession>
<dbReference type="RefSeq" id="WP_188773390.1">
    <property type="nucleotide sequence ID" value="NZ_BMMB01000001.1"/>
</dbReference>
<sequence length="44" mass="5146">MNNEKMQWQAPTLEVLDVNETMAGKGWRVIDWVTYDDADLYNPS</sequence>